<reference evidence="2 3" key="1">
    <citation type="submission" date="2024-08" db="EMBL/GenBank/DDBJ databases">
        <title>Gnathostoma spinigerum genome.</title>
        <authorList>
            <person name="Gonzalez-Bertolin B."/>
            <person name="Monzon S."/>
            <person name="Zaballos A."/>
            <person name="Jimenez P."/>
            <person name="Dekumyoy P."/>
            <person name="Varona S."/>
            <person name="Cuesta I."/>
            <person name="Sumanam S."/>
            <person name="Adisakwattana P."/>
            <person name="Gasser R.B."/>
            <person name="Hernandez-Gonzalez A."/>
            <person name="Young N.D."/>
            <person name="Perteguer M.J."/>
        </authorList>
    </citation>
    <scope>NUCLEOTIDE SEQUENCE [LARGE SCALE GENOMIC DNA]</scope>
    <source>
        <strain evidence="2">AL3</strain>
        <tissue evidence="2">Liver</tissue>
    </source>
</reference>
<accession>A0ABD6E3Q3</accession>
<feature type="signal peptide" evidence="1">
    <location>
        <begin position="1"/>
        <end position="22"/>
    </location>
</feature>
<dbReference type="AlphaFoldDB" id="A0ABD6E3Q3"/>
<organism evidence="2 3">
    <name type="scientific">Gnathostoma spinigerum</name>
    <dbReference type="NCBI Taxonomy" id="75299"/>
    <lineage>
        <taxon>Eukaryota</taxon>
        <taxon>Metazoa</taxon>
        <taxon>Ecdysozoa</taxon>
        <taxon>Nematoda</taxon>
        <taxon>Chromadorea</taxon>
        <taxon>Rhabditida</taxon>
        <taxon>Spirurina</taxon>
        <taxon>Gnathostomatomorpha</taxon>
        <taxon>Gnathostomatoidea</taxon>
        <taxon>Gnathostomatidae</taxon>
        <taxon>Gnathostoma</taxon>
    </lineage>
</organism>
<evidence type="ECO:0000313" key="3">
    <source>
        <dbReference type="Proteomes" id="UP001608902"/>
    </source>
</evidence>
<evidence type="ECO:0000313" key="2">
    <source>
        <dbReference type="EMBL" id="MFH4974050.1"/>
    </source>
</evidence>
<dbReference type="Proteomes" id="UP001608902">
    <property type="component" value="Unassembled WGS sequence"/>
</dbReference>
<dbReference type="EMBL" id="JBGFUD010000232">
    <property type="protein sequence ID" value="MFH4974050.1"/>
    <property type="molecule type" value="Genomic_DNA"/>
</dbReference>
<evidence type="ECO:0000256" key="1">
    <source>
        <dbReference type="SAM" id="SignalP"/>
    </source>
</evidence>
<gene>
    <name evidence="2" type="ORF">AB6A40_000759</name>
</gene>
<name>A0ABD6E3Q3_9BILA</name>
<sequence length="320" mass="36616">MITEQILLAIGISLYCSKAIFAEIVLSVACNGGWTSHQSQESKFPNEFSGVMKSDKDTNVLLINGYSGYSSAQLIFAKPEHDPDIPLFLNMWLLFGFLSISSRKNGIWEESSYVRNRFPYGNWMMKIKVVKGERQAYDFIFEENFIFRHFSGSSFRKGDFYHLKQYSKDVQGISWMNSANILRFSSPMPNGGLIMILGRVLLRSSLLSLHPDHFIVTLNGKLGEDIYRIAIYNDGQVEVTLHQEPVVRKYCTFFKIYLNSIMATPTVISMAIEKTQLGIHIYFNGELDCEFGGMSFHDDDIWSVRTSYFDELWGISANHC</sequence>
<proteinExistence type="predicted"/>
<keyword evidence="3" id="KW-1185">Reference proteome</keyword>
<protein>
    <submittedName>
        <fullName evidence="2">Uncharacterized protein</fullName>
    </submittedName>
</protein>
<feature type="chain" id="PRO_5044834994" evidence="1">
    <location>
        <begin position="23"/>
        <end position="320"/>
    </location>
</feature>
<comment type="caution">
    <text evidence="2">The sequence shown here is derived from an EMBL/GenBank/DDBJ whole genome shotgun (WGS) entry which is preliminary data.</text>
</comment>
<keyword evidence="1" id="KW-0732">Signal</keyword>